<dbReference type="Proteomes" id="UP000823674">
    <property type="component" value="Chromosome A09"/>
</dbReference>
<evidence type="ECO:0000313" key="2">
    <source>
        <dbReference type="Proteomes" id="UP000823674"/>
    </source>
</evidence>
<gene>
    <name evidence="1" type="primary">A09g502510.1_BraROA</name>
    <name evidence="1" type="ORF">IGI04_034198</name>
</gene>
<sequence>MGFSRLCEMYLPNESLDRASFAPVVLDSSPPKRYGFESRTVALSVQKIHQDPNFPYLSTHPIASHKSFGEVLQVVIVRDRATGCDHGFGFFFFAAPSVPVRAILLYVKLTERVIVRIGVERLDLIISIDEDSQSGS</sequence>
<keyword evidence="2" id="KW-1185">Reference proteome</keyword>
<accession>A0ABQ7L822</accession>
<evidence type="ECO:0008006" key="3">
    <source>
        <dbReference type="Google" id="ProtNLM"/>
    </source>
</evidence>
<organism evidence="1 2">
    <name type="scientific">Brassica rapa subsp. trilocularis</name>
    <dbReference type="NCBI Taxonomy" id="1813537"/>
    <lineage>
        <taxon>Eukaryota</taxon>
        <taxon>Viridiplantae</taxon>
        <taxon>Streptophyta</taxon>
        <taxon>Embryophyta</taxon>
        <taxon>Tracheophyta</taxon>
        <taxon>Spermatophyta</taxon>
        <taxon>Magnoliopsida</taxon>
        <taxon>eudicotyledons</taxon>
        <taxon>Gunneridae</taxon>
        <taxon>Pentapetalae</taxon>
        <taxon>rosids</taxon>
        <taxon>malvids</taxon>
        <taxon>Brassicales</taxon>
        <taxon>Brassicaceae</taxon>
        <taxon>Brassiceae</taxon>
        <taxon>Brassica</taxon>
    </lineage>
</organism>
<comment type="caution">
    <text evidence="1">The sequence shown here is derived from an EMBL/GenBank/DDBJ whole genome shotgun (WGS) entry which is preliminary data.</text>
</comment>
<reference evidence="1 2" key="1">
    <citation type="submission" date="2021-03" db="EMBL/GenBank/DDBJ databases">
        <authorList>
            <person name="King G.J."/>
            <person name="Bancroft I."/>
            <person name="Baten A."/>
            <person name="Bloomfield J."/>
            <person name="Borpatragohain P."/>
            <person name="He Z."/>
            <person name="Irish N."/>
            <person name="Irwin J."/>
            <person name="Liu K."/>
            <person name="Mauleon R.P."/>
            <person name="Moore J."/>
            <person name="Morris R."/>
            <person name="Ostergaard L."/>
            <person name="Wang B."/>
            <person name="Wells R."/>
        </authorList>
    </citation>
    <scope>NUCLEOTIDE SEQUENCE [LARGE SCALE GENOMIC DNA]</scope>
    <source>
        <strain evidence="1">R-o-18</strain>
        <tissue evidence="1">Leaf</tissue>
    </source>
</reference>
<proteinExistence type="predicted"/>
<name>A0ABQ7L822_BRACM</name>
<dbReference type="SUPFAM" id="SSF54928">
    <property type="entry name" value="RNA-binding domain, RBD"/>
    <property type="match status" value="1"/>
</dbReference>
<evidence type="ECO:0000313" key="1">
    <source>
        <dbReference type="EMBL" id="KAG5382728.1"/>
    </source>
</evidence>
<dbReference type="InterPro" id="IPR035979">
    <property type="entry name" value="RBD_domain_sf"/>
</dbReference>
<dbReference type="EMBL" id="JADBGQ010000008">
    <property type="protein sequence ID" value="KAG5382728.1"/>
    <property type="molecule type" value="Genomic_DNA"/>
</dbReference>
<protein>
    <recommendedName>
        <fullName evidence="3">RRM domain-containing protein</fullName>
    </recommendedName>
</protein>